<evidence type="ECO:0000256" key="1">
    <source>
        <dbReference type="SAM" id="MobiDB-lite"/>
    </source>
</evidence>
<dbReference type="STRING" id="1524254.PHACT_12435"/>
<comment type="caution">
    <text evidence="2">The sequence shown here is derived from an EMBL/GenBank/DDBJ whole genome shotgun (WGS) entry which is preliminary data.</text>
</comment>
<evidence type="ECO:0000313" key="3">
    <source>
        <dbReference type="Proteomes" id="UP000175669"/>
    </source>
</evidence>
<name>A0A1E8CFY0_9GAMM</name>
<sequence>MFYLDLRNTPNPPSPDNQRWLQAIHPKSIPLMLPDDQSTLDAWLAPPNEDVNQSDQEVLAD</sequence>
<gene>
    <name evidence="2" type="ORF">PHACT_12435</name>
</gene>
<dbReference type="EMBL" id="MASR01000002">
    <property type="protein sequence ID" value="OFE11358.1"/>
    <property type="molecule type" value="Genomic_DNA"/>
</dbReference>
<reference evidence="3" key="1">
    <citation type="submission" date="2016-07" db="EMBL/GenBank/DDBJ databases">
        <authorList>
            <person name="Florea S."/>
            <person name="Webb J.S."/>
            <person name="Jaromczyk J."/>
            <person name="Schardl C.L."/>
        </authorList>
    </citation>
    <scope>NUCLEOTIDE SEQUENCE [LARGE SCALE GENOMIC DNA]</scope>
    <source>
        <strain evidence="3">KCTC 42131</strain>
    </source>
</reference>
<accession>A0A1E8CFY0</accession>
<feature type="region of interest" description="Disordered" evidence="1">
    <location>
        <begin position="1"/>
        <end position="20"/>
    </location>
</feature>
<keyword evidence="3" id="KW-1185">Reference proteome</keyword>
<evidence type="ECO:0000313" key="2">
    <source>
        <dbReference type="EMBL" id="OFE11358.1"/>
    </source>
</evidence>
<feature type="region of interest" description="Disordered" evidence="1">
    <location>
        <begin position="42"/>
        <end position="61"/>
    </location>
</feature>
<proteinExistence type="predicted"/>
<dbReference type="AlphaFoldDB" id="A0A1E8CFY0"/>
<feature type="compositionally biased region" description="Polar residues" evidence="1">
    <location>
        <begin position="50"/>
        <end position="61"/>
    </location>
</feature>
<protein>
    <submittedName>
        <fullName evidence="2">Uncharacterized protein</fullName>
    </submittedName>
</protein>
<organism evidence="2 3">
    <name type="scientific">Pseudohongiella acticola</name>
    <dbReference type="NCBI Taxonomy" id="1524254"/>
    <lineage>
        <taxon>Bacteria</taxon>
        <taxon>Pseudomonadati</taxon>
        <taxon>Pseudomonadota</taxon>
        <taxon>Gammaproteobacteria</taxon>
        <taxon>Pseudomonadales</taxon>
        <taxon>Pseudohongiellaceae</taxon>
        <taxon>Pseudohongiella</taxon>
    </lineage>
</organism>
<dbReference type="Proteomes" id="UP000175669">
    <property type="component" value="Unassembled WGS sequence"/>
</dbReference>